<dbReference type="GO" id="GO:0005886">
    <property type="term" value="C:plasma membrane"/>
    <property type="evidence" value="ECO:0007669"/>
    <property type="project" value="InterPro"/>
</dbReference>
<evidence type="ECO:0000256" key="4">
    <source>
        <dbReference type="ARBA" id="ARBA00023136"/>
    </source>
</evidence>
<evidence type="ECO:0000256" key="1">
    <source>
        <dbReference type="ARBA" id="ARBA00004167"/>
    </source>
</evidence>
<dbReference type="PANTHER" id="PTHR36985:SF1">
    <property type="entry name" value="TRANSLOCATION AND ASSEMBLY MODULE SUBUNIT TAMB"/>
    <property type="match status" value="1"/>
</dbReference>
<sequence length="1482" mass="148360">MPNSTAASDNPSRPAPAPSPSRSLGHGLLRGLAGVLVAVLALWGFVLTPWGLGTAAHIAERAIAAGSGFHARIEEVSGVLPFSLHVGRFALADDRGPWLIIGEADFAWSPAALLRGRVVINELAAKVVRLTRAPHIPQDHRTPTTLQWPPRFPSLPPILVNRLAVERLILDKELTGQAAQLALSGRLAESGNGAAALSLAAKRLDGDAPLSLTVGAALNYAQWRLAIKANLNDAPGGLLASALAGPQAPALAATLTGDGPLDAWKGRLTASLGQSELLAADLGLAVPLAKDAMAAFSVTATAAPPPGLLPAFLESLLGPKPQCALAGRVGIAHDALTLDRAEITAAAGSLSLTASLDPASDALTAAARLDLTDAARLDDSLGGRLQATVTAAGTLSRPNLSAQVTASDFHAGPLSLTAADLSATATPTGPLADTFPGATLAASGTLTGLAGPDGTTLLGQALTLAAKGSLDPTGALAVEKATLTGSGGSASLAEARLDGEHLAGRLAVAVAELTGAASLAGLHLTGAATIAADIASDTTGSGKAKLLLDLSRLAAPSTNDTAATALAALLGPTPRLAADAAFSPAGLALSDLTLTGKGVTLAGSGRFEAKTDALTAKTSLKVADLSLLAPALGQPCAGSLEADVALSGPAAAPRLSAKALAERLHVADLALAEAALDLSMADTFARPSGRLLLTARREGETARLETAYALAGDRLRLNDAKLTAPEAAFAGEADIDTASGRVTGKLTGQAANLSGLGRFVGLPLAGSLKVSAAAGSKGANQSLTLDLSAANLRLPGLSAASLTATANLDDLTGRPRGKANLAGKGLDAAGASLASLTLAATGDGRTLAVATEAKGRIAGQRALEASARASLAPAEAGRERLTVQSLAGSLDGRKFSLTAPAALTFGHGATRLDGLALAFDKAKITASGSFSPGEAVGKASVERFPLPLLSLFGLAGMDGTGSLTATLSGTPAKPQIIAEANLAGLRLASDKGSGLPTVAVWTKAVCSATRLDVTAGVAGKSKADAITAKAGLPVRLSLAPFVFDLPQNGALTGQLRADADLADLATILARFNTRLVGRLTADLALGGTLAVPTASGAVALAASRLENADAGLVLTNLTLSAQAAGGVLTIAKASGQDGRGGSFELTGSVGFADPSQSPVDLSLRLTRLRLVGLDLATAAADGTVRVTGTLSHLLAAGTVSIGPAEINLPTSLPPDVTVIPVTYINDPAAPKKPAKSLPQPPAVARRLDLDLRLALGQTVFVRGLGLESRWTGQLDIKGTAAAPSILGKYTVAKGSLDLLGTSLEITKGELAFTGSSPPTPTFDIRAETTANNITAGIAITGDADNPSITLTSTPPLPRDEILSRLLFGQSAGSLSPIQAAQLAQAAASLYAGGTPTSILARTRRVLGLDQLTIVTGKSGLTGSVLKAGKEIFQGVTVGVEQGMGAQSGAVSVEVQVTPNITVDSRVGTDNKQGVGVNWKWDY</sequence>
<feature type="region of interest" description="Disordered" evidence="5">
    <location>
        <begin position="1"/>
        <end position="22"/>
    </location>
</feature>
<dbReference type="InterPro" id="IPR007452">
    <property type="entry name" value="TamB_C"/>
</dbReference>
<evidence type="ECO:0000256" key="2">
    <source>
        <dbReference type="ARBA" id="ARBA00022692"/>
    </source>
</evidence>
<name>A0A7C9MNL8_9BACT</name>
<dbReference type="PANTHER" id="PTHR36985">
    <property type="entry name" value="TRANSLOCATION AND ASSEMBLY MODULE SUBUNIT TAMB"/>
    <property type="match status" value="1"/>
</dbReference>
<proteinExistence type="predicted"/>
<dbReference type="Pfam" id="PF04357">
    <property type="entry name" value="TamB"/>
    <property type="match status" value="1"/>
</dbReference>
<evidence type="ECO:0000256" key="6">
    <source>
        <dbReference type="SAM" id="Phobius"/>
    </source>
</evidence>
<comment type="subcellular location">
    <subcellularLocation>
        <location evidence="1">Membrane</location>
        <topology evidence="1">Single-pass membrane protein</topology>
    </subcellularLocation>
</comment>
<accession>A0A7C9MNL8</accession>
<dbReference type="Proteomes" id="UP000482487">
    <property type="component" value="Unassembled WGS sequence"/>
</dbReference>
<keyword evidence="2 6" id="KW-0812">Transmembrane</keyword>
<keyword evidence="3 6" id="KW-1133">Transmembrane helix</keyword>
<dbReference type="GO" id="GO:0097347">
    <property type="term" value="C:TAM protein secretion complex"/>
    <property type="evidence" value="ECO:0007669"/>
    <property type="project" value="TreeGrafter"/>
</dbReference>
<comment type="caution">
    <text evidence="8">The sequence shown here is derived from an EMBL/GenBank/DDBJ whole genome shotgun (WGS) entry which is preliminary data.</text>
</comment>
<reference evidence="8 9" key="1">
    <citation type="submission" date="2020-01" db="EMBL/GenBank/DDBJ databases">
        <title>Genome sequence of Desulfovibrio aerotolerans DSM 16695(T).</title>
        <authorList>
            <person name="Karnachuk O."/>
            <person name="Avakyan M."/>
            <person name="Mardanov A."/>
            <person name="Kadnikov V."/>
            <person name="Ravin N."/>
        </authorList>
    </citation>
    <scope>NUCLEOTIDE SEQUENCE [LARGE SCALE GENOMIC DNA]</scope>
    <source>
        <strain evidence="8 9">DSM 16695</strain>
    </source>
</reference>
<evidence type="ECO:0000313" key="8">
    <source>
        <dbReference type="EMBL" id="MYL82832.1"/>
    </source>
</evidence>
<feature type="compositionally biased region" description="Low complexity" evidence="5">
    <location>
        <begin position="1"/>
        <end position="12"/>
    </location>
</feature>
<feature type="domain" description="Translocation and assembly module TamB C-terminal" evidence="7">
    <location>
        <begin position="1134"/>
        <end position="1482"/>
    </location>
</feature>
<dbReference type="EMBL" id="WVUD01000008">
    <property type="protein sequence ID" value="MYL82832.1"/>
    <property type="molecule type" value="Genomic_DNA"/>
</dbReference>
<keyword evidence="4 6" id="KW-0472">Membrane</keyword>
<keyword evidence="9" id="KW-1185">Reference proteome</keyword>
<evidence type="ECO:0000256" key="5">
    <source>
        <dbReference type="SAM" id="MobiDB-lite"/>
    </source>
</evidence>
<dbReference type="OrthoDB" id="7784409at2"/>
<evidence type="ECO:0000313" key="9">
    <source>
        <dbReference type="Proteomes" id="UP000482487"/>
    </source>
</evidence>
<gene>
    <name evidence="8" type="ORF">GTA51_06740</name>
</gene>
<protein>
    <submittedName>
        <fullName evidence="8">Translocation/assembly module TamB</fullName>
    </submittedName>
</protein>
<evidence type="ECO:0000256" key="3">
    <source>
        <dbReference type="ARBA" id="ARBA00022989"/>
    </source>
</evidence>
<organism evidence="8 9">
    <name type="scientific">Solidesulfovibrio aerotolerans</name>
    <dbReference type="NCBI Taxonomy" id="295255"/>
    <lineage>
        <taxon>Bacteria</taxon>
        <taxon>Pseudomonadati</taxon>
        <taxon>Thermodesulfobacteriota</taxon>
        <taxon>Desulfovibrionia</taxon>
        <taxon>Desulfovibrionales</taxon>
        <taxon>Desulfovibrionaceae</taxon>
        <taxon>Solidesulfovibrio</taxon>
    </lineage>
</organism>
<evidence type="ECO:0000259" key="7">
    <source>
        <dbReference type="Pfam" id="PF04357"/>
    </source>
</evidence>
<feature type="transmembrane region" description="Helical" evidence="6">
    <location>
        <begin position="28"/>
        <end position="52"/>
    </location>
</feature>
<dbReference type="GO" id="GO:0009306">
    <property type="term" value="P:protein secretion"/>
    <property type="evidence" value="ECO:0007669"/>
    <property type="project" value="InterPro"/>
</dbReference>